<dbReference type="Proteomes" id="UP000823775">
    <property type="component" value="Unassembled WGS sequence"/>
</dbReference>
<evidence type="ECO:0000256" key="1">
    <source>
        <dbReference type="SAM" id="MobiDB-lite"/>
    </source>
</evidence>
<name>A0ABS8UWC6_DATST</name>
<gene>
    <name evidence="2" type="ORF">HAX54_023520</name>
</gene>
<accession>A0ABS8UWC6</accession>
<comment type="caution">
    <text evidence="2">The sequence shown here is derived from an EMBL/GenBank/DDBJ whole genome shotgun (WGS) entry which is preliminary data.</text>
</comment>
<evidence type="ECO:0000313" key="2">
    <source>
        <dbReference type="EMBL" id="MCD9639163.1"/>
    </source>
</evidence>
<evidence type="ECO:0000313" key="3">
    <source>
        <dbReference type="Proteomes" id="UP000823775"/>
    </source>
</evidence>
<proteinExistence type="predicted"/>
<keyword evidence="3" id="KW-1185">Reference proteome</keyword>
<organism evidence="2 3">
    <name type="scientific">Datura stramonium</name>
    <name type="common">Jimsonweed</name>
    <name type="synonym">Common thornapple</name>
    <dbReference type="NCBI Taxonomy" id="4076"/>
    <lineage>
        <taxon>Eukaryota</taxon>
        <taxon>Viridiplantae</taxon>
        <taxon>Streptophyta</taxon>
        <taxon>Embryophyta</taxon>
        <taxon>Tracheophyta</taxon>
        <taxon>Spermatophyta</taxon>
        <taxon>Magnoliopsida</taxon>
        <taxon>eudicotyledons</taxon>
        <taxon>Gunneridae</taxon>
        <taxon>Pentapetalae</taxon>
        <taxon>asterids</taxon>
        <taxon>lamiids</taxon>
        <taxon>Solanales</taxon>
        <taxon>Solanaceae</taxon>
        <taxon>Solanoideae</taxon>
        <taxon>Datureae</taxon>
        <taxon>Datura</taxon>
    </lineage>
</organism>
<protein>
    <submittedName>
        <fullName evidence="2">Uncharacterized protein</fullName>
    </submittedName>
</protein>
<sequence>MIHCHDLKFEAHMWLDLQTIKNAMKPTREKLKDLCAKVEVLENEVITLRDDMERHTDPLPSSNVNLHEPVSVATQSEGPKSPPDDW</sequence>
<reference evidence="2 3" key="1">
    <citation type="journal article" date="2021" name="BMC Genomics">
        <title>Datura genome reveals duplications of psychoactive alkaloid biosynthetic genes and high mutation rate following tissue culture.</title>
        <authorList>
            <person name="Rajewski A."/>
            <person name="Carter-House D."/>
            <person name="Stajich J."/>
            <person name="Litt A."/>
        </authorList>
    </citation>
    <scope>NUCLEOTIDE SEQUENCE [LARGE SCALE GENOMIC DNA]</scope>
    <source>
        <strain evidence="2">AR-01</strain>
    </source>
</reference>
<feature type="region of interest" description="Disordered" evidence="1">
    <location>
        <begin position="50"/>
        <end position="86"/>
    </location>
</feature>
<dbReference type="EMBL" id="JACEIK010002855">
    <property type="protein sequence ID" value="MCD9639163.1"/>
    <property type="molecule type" value="Genomic_DNA"/>
</dbReference>